<evidence type="ECO:0000313" key="4">
    <source>
        <dbReference type="Proteomes" id="UP001500305"/>
    </source>
</evidence>
<name>A0ABP5R1W2_9ACTN</name>
<evidence type="ECO:0000259" key="2">
    <source>
        <dbReference type="Pfam" id="PF13625"/>
    </source>
</evidence>
<gene>
    <name evidence="3" type="ORF">GCM10010430_35200</name>
</gene>
<feature type="domain" description="Helicase XPB/Ssl2 N-terminal" evidence="2">
    <location>
        <begin position="613"/>
        <end position="734"/>
    </location>
</feature>
<dbReference type="EMBL" id="BAAATR010000014">
    <property type="protein sequence ID" value="GAA2249459.1"/>
    <property type="molecule type" value="Genomic_DNA"/>
</dbReference>
<evidence type="ECO:0000313" key="3">
    <source>
        <dbReference type="EMBL" id="GAA2249459.1"/>
    </source>
</evidence>
<organism evidence="3 4">
    <name type="scientific">Kitasatospora cystarginea</name>
    <dbReference type="NCBI Taxonomy" id="58350"/>
    <lineage>
        <taxon>Bacteria</taxon>
        <taxon>Bacillati</taxon>
        <taxon>Actinomycetota</taxon>
        <taxon>Actinomycetes</taxon>
        <taxon>Kitasatosporales</taxon>
        <taxon>Streptomycetaceae</taxon>
        <taxon>Kitasatospora</taxon>
    </lineage>
</organism>
<keyword evidence="3" id="KW-0347">Helicase</keyword>
<dbReference type="Pfam" id="PF13625">
    <property type="entry name" value="Helicase_C_3"/>
    <property type="match status" value="1"/>
</dbReference>
<dbReference type="Proteomes" id="UP001500305">
    <property type="component" value="Unassembled WGS sequence"/>
</dbReference>
<dbReference type="InterPro" id="IPR032830">
    <property type="entry name" value="XPB/Ssl2_N"/>
</dbReference>
<dbReference type="GO" id="GO:0004386">
    <property type="term" value="F:helicase activity"/>
    <property type="evidence" value="ECO:0007669"/>
    <property type="project" value="UniProtKB-KW"/>
</dbReference>
<keyword evidence="4" id="KW-1185">Reference proteome</keyword>
<keyword evidence="3" id="KW-0547">Nucleotide-binding</keyword>
<comment type="caution">
    <text evidence="3">The sequence shown here is derived from an EMBL/GenBank/DDBJ whole genome shotgun (WGS) entry which is preliminary data.</text>
</comment>
<keyword evidence="3" id="KW-0378">Hydrolase</keyword>
<protein>
    <submittedName>
        <fullName evidence="3">Helicase-associated domain-containing protein</fullName>
    </submittedName>
</protein>
<dbReference type="RefSeq" id="WP_344637350.1">
    <property type="nucleotide sequence ID" value="NZ_BAAATR010000014.1"/>
</dbReference>
<keyword evidence="3" id="KW-0067">ATP-binding</keyword>
<evidence type="ECO:0000256" key="1">
    <source>
        <dbReference type="SAM" id="MobiDB-lite"/>
    </source>
</evidence>
<proteinExistence type="predicted"/>
<accession>A0ABP5R1W2</accession>
<reference evidence="4" key="1">
    <citation type="journal article" date="2019" name="Int. J. Syst. Evol. Microbiol.">
        <title>The Global Catalogue of Microorganisms (GCM) 10K type strain sequencing project: providing services to taxonomists for standard genome sequencing and annotation.</title>
        <authorList>
            <consortium name="The Broad Institute Genomics Platform"/>
            <consortium name="The Broad Institute Genome Sequencing Center for Infectious Disease"/>
            <person name="Wu L."/>
            <person name="Ma J."/>
        </authorList>
    </citation>
    <scope>NUCLEOTIDE SEQUENCE [LARGE SCALE GENOMIC DNA]</scope>
    <source>
        <strain evidence="4">JCM 7356</strain>
    </source>
</reference>
<feature type="region of interest" description="Disordered" evidence="1">
    <location>
        <begin position="774"/>
        <end position="795"/>
    </location>
</feature>
<sequence length="809" mass="86366">MTTVKYLAAWLAERTPSQLAELMEQRELPYAGRVESMAELADHLLMDPSVDLGLREIDLGDLQLLTAVTALAERLHGPLPAAPRVPHLIMGYDGYRPRPHLPAADPAERAVTREQLFRFLELDADGRAVAEAALSRLAERALVLPPFGSRIVVPILLHRRSREASGYGRPADQLLSEAFNAPEVHRVAQGLGLSKARTRDEAQRWIVAVLRDGERVRSLAAEAPPEARELLNKLVAGPPLLRTHCFVARYVFGYQAGAEGKFTFREGGSGDPGTDWLAARALVLPAGADLAELPYEVADALRDHDRVPEYEPFPPPVAGAVEIPVAVAVDGQAQAAMAEAVSRVELMLRWIAEQPLAVRKAGGIAVRDTRRMAKAVGVPEEQARLWLDLAANADLITPVAEEMENAAKGRAPARSAVPRPSVRMLPTGRYEKWLASSPARRLLPLVATWAVVPEVFTHWPDGDDTPVALVSPQDVEAVEVRRAVLEALATLPAGRGVGTRRADGDGGSTPAGLMATAAWFRPAVIGRGPWEADRIAATLSEAELLGVVAHGALSPVGHAVLGLLNAGAHRHFPAVPGAGPVLRDYPALDAAVGHLSAVLDALLPAPRTTARFQADLTAVVAGAAAPELTDLLSGCAERESEGHAVVWRVTPAAVRRALDSGMDAADLLARLTEVSEGGRPLPQPLEYLIKDTARTHGRMRVVRSACCIRSDDEALVLELSKARALSKLGLRRIAPTVLISTAGPEATLGALRAAGYAPVLEAETGTTVIERVRQERGPSHMPSLPKARSRRGRGPSTALALATALLADR</sequence>